<proteinExistence type="predicted"/>
<gene>
    <name evidence="1" type="ORF">BDN72DRAFT_767355</name>
</gene>
<keyword evidence="2" id="KW-1185">Reference proteome</keyword>
<evidence type="ECO:0000313" key="2">
    <source>
        <dbReference type="Proteomes" id="UP000308600"/>
    </source>
</evidence>
<protein>
    <submittedName>
        <fullName evidence="1">Uncharacterized protein</fullName>
    </submittedName>
</protein>
<evidence type="ECO:0000313" key="1">
    <source>
        <dbReference type="EMBL" id="TFK69893.1"/>
    </source>
</evidence>
<reference evidence="1 2" key="1">
    <citation type="journal article" date="2019" name="Nat. Ecol. Evol.">
        <title>Megaphylogeny resolves global patterns of mushroom evolution.</title>
        <authorList>
            <person name="Varga T."/>
            <person name="Krizsan K."/>
            <person name="Foldi C."/>
            <person name="Dima B."/>
            <person name="Sanchez-Garcia M."/>
            <person name="Sanchez-Ramirez S."/>
            <person name="Szollosi G.J."/>
            <person name="Szarkandi J.G."/>
            <person name="Papp V."/>
            <person name="Albert L."/>
            <person name="Andreopoulos W."/>
            <person name="Angelini C."/>
            <person name="Antonin V."/>
            <person name="Barry K.W."/>
            <person name="Bougher N.L."/>
            <person name="Buchanan P."/>
            <person name="Buyck B."/>
            <person name="Bense V."/>
            <person name="Catcheside P."/>
            <person name="Chovatia M."/>
            <person name="Cooper J."/>
            <person name="Damon W."/>
            <person name="Desjardin D."/>
            <person name="Finy P."/>
            <person name="Geml J."/>
            <person name="Haridas S."/>
            <person name="Hughes K."/>
            <person name="Justo A."/>
            <person name="Karasinski D."/>
            <person name="Kautmanova I."/>
            <person name="Kiss B."/>
            <person name="Kocsube S."/>
            <person name="Kotiranta H."/>
            <person name="LaButti K.M."/>
            <person name="Lechner B.E."/>
            <person name="Liimatainen K."/>
            <person name="Lipzen A."/>
            <person name="Lukacs Z."/>
            <person name="Mihaltcheva S."/>
            <person name="Morgado L.N."/>
            <person name="Niskanen T."/>
            <person name="Noordeloos M.E."/>
            <person name="Ohm R.A."/>
            <person name="Ortiz-Santana B."/>
            <person name="Ovrebo C."/>
            <person name="Racz N."/>
            <person name="Riley R."/>
            <person name="Savchenko A."/>
            <person name="Shiryaev A."/>
            <person name="Soop K."/>
            <person name="Spirin V."/>
            <person name="Szebenyi C."/>
            <person name="Tomsovsky M."/>
            <person name="Tulloss R.E."/>
            <person name="Uehling J."/>
            <person name="Grigoriev I.V."/>
            <person name="Vagvolgyi C."/>
            <person name="Papp T."/>
            <person name="Martin F.M."/>
            <person name="Miettinen O."/>
            <person name="Hibbett D.S."/>
            <person name="Nagy L.G."/>
        </authorList>
    </citation>
    <scope>NUCLEOTIDE SEQUENCE [LARGE SCALE GENOMIC DNA]</scope>
    <source>
        <strain evidence="1 2">NL-1719</strain>
    </source>
</reference>
<dbReference type="EMBL" id="ML208322">
    <property type="protein sequence ID" value="TFK69893.1"/>
    <property type="molecule type" value="Genomic_DNA"/>
</dbReference>
<accession>A0ACD3AV79</accession>
<sequence>MGAKLWFRKDGSPRSKIKGLFIAAFAGASIYTFYAMMLLVEEFDTANYLLNSLVHIQRADVDLASVDLTDSLSVTSYFRSLCSSFDDIPPRMIEDFFREVSHLTGGSAESAHRIMRDASEDIHKILMRSKGKDPWFTGSEVIQRLDDGIGELMKLVEETMGEGDETFVSRRRQIKDRVASGKDLGSKNGNGDYELVG</sequence>
<name>A0ACD3AV79_9AGAR</name>
<organism evidence="1 2">
    <name type="scientific">Pluteus cervinus</name>
    <dbReference type="NCBI Taxonomy" id="181527"/>
    <lineage>
        <taxon>Eukaryota</taxon>
        <taxon>Fungi</taxon>
        <taxon>Dikarya</taxon>
        <taxon>Basidiomycota</taxon>
        <taxon>Agaricomycotina</taxon>
        <taxon>Agaricomycetes</taxon>
        <taxon>Agaricomycetidae</taxon>
        <taxon>Agaricales</taxon>
        <taxon>Pluteineae</taxon>
        <taxon>Pluteaceae</taxon>
        <taxon>Pluteus</taxon>
    </lineage>
</organism>
<dbReference type="Proteomes" id="UP000308600">
    <property type="component" value="Unassembled WGS sequence"/>
</dbReference>